<dbReference type="EMBL" id="HBER01009053">
    <property type="protein sequence ID" value="CAD8529236.1"/>
    <property type="molecule type" value="Transcribed_RNA"/>
</dbReference>
<sequence>MSFCDNVQCTMSFILDASQRLIDEELALAAFSQIAPSFSPPREKLSQLQHAKQGALREEDARIANLLTRNEAHGMLLIEVTRHRLRLDLLAATLARDRTSVAMVRQSVQQLADTLRQRGVSCEARGSRFCRVMAESECTASEALGEAVAGSRVRGMLVLEAYALQPRCAPEGVSYVQASPSMPPRLLPLSVWLMSIVLRHALTVQLRPANGAAERGADADTASPNLEYEVRLDLSRLPASCATTVASLAAGAAATSAGAADTERRCRFGLISDSPPADPPFGGSSMRIGREVDGLLAGAPSLRPRVTHLVVYKGQHDDAAAAESTVRTGRTCDAAAPSSKPPTEPCTPATLLLEGLSMTQEFEAYQQGHARSREHAARIDAFVGEARAALHAQLLPARHAATSADAITLMRLERLLEAARSELVQMKQTRRSVSHGRVVAAT</sequence>
<reference evidence="1" key="1">
    <citation type="submission" date="2021-01" db="EMBL/GenBank/DDBJ databases">
        <authorList>
            <person name="Corre E."/>
            <person name="Pelletier E."/>
            <person name="Niang G."/>
            <person name="Scheremetjew M."/>
            <person name="Finn R."/>
            <person name="Kale V."/>
            <person name="Holt S."/>
            <person name="Cochrane G."/>
            <person name="Meng A."/>
            <person name="Brown T."/>
            <person name="Cohen L."/>
        </authorList>
    </citation>
    <scope>NUCLEOTIDE SEQUENCE</scope>
    <source>
        <strain evidence="1">RCC1130</strain>
    </source>
</reference>
<organism evidence="1">
    <name type="scientific">Calcidiscus leptoporus</name>
    <dbReference type="NCBI Taxonomy" id="127549"/>
    <lineage>
        <taxon>Eukaryota</taxon>
        <taxon>Haptista</taxon>
        <taxon>Haptophyta</taxon>
        <taxon>Prymnesiophyceae</taxon>
        <taxon>Coccolithales</taxon>
        <taxon>Calcidiscaceae</taxon>
        <taxon>Calcidiscus</taxon>
    </lineage>
</organism>
<evidence type="ECO:0000313" key="1">
    <source>
        <dbReference type="EMBL" id="CAD8529236.1"/>
    </source>
</evidence>
<proteinExistence type="predicted"/>
<gene>
    <name evidence="1" type="ORF">CLEP1334_LOCUS4488</name>
</gene>
<protein>
    <submittedName>
        <fullName evidence="1">Uncharacterized protein</fullName>
    </submittedName>
</protein>
<accession>A0A7S0NQY2</accession>
<name>A0A7S0NQY2_9EUKA</name>
<dbReference type="AlphaFoldDB" id="A0A7S0NQY2"/>